<name>A0A9P0BEZ5_BRAAE</name>
<evidence type="ECO:0000313" key="3">
    <source>
        <dbReference type="Proteomes" id="UP001154078"/>
    </source>
</evidence>
<dbReference type="Proteomes" id="UP001154078">
    <property type="component" value="Chromosome 8"/>
</dbReference>
<dbReference type="OrthoDB" id="6754309at2759"/>
<reference evidence="2" key="1">
    <citation type="submission" date="2021-12" db="EMBL/GenBank/DDBJ databases">
        <authorList>
            <person name="King R."/>
        </authorList>
    </citation>
    <scope>NUCLEOTIDE SEQUENCE</scope>
</reference>
<evidence type="ECO:0000313" key="2">
    <source>
        <dbReference type="EMBL" id="CAH0561734.1"/>
    </source>
</evidence>
<keyword evidence="3" id="KW-1185">Reference proteome</keyword>
<sequence length="377" mass="42405">MTRRTPTYFTRSKKKEEQKAMYSQLEDSGEEIGAAALFGSPTGAIKKQGMAQSKEITPAKISTCNSPATPPTALHVQNRVLVDEHDPNRDGHWGRTHSPNPPTALHVQNRVLVDEHDPNRDGQWGRTHSPNPGLSLLYHNPPQNKKITNNNIINNFNNVDVEKTNDNSFRDRGKRNTTVFPHVCSIENVDKEVCEIKIIGLKAADDSKTIFYVVSISQPAQWWPMQAYGISCFKYATVISYNQINKAKRNNDSDYVPGLSSELGNTSGRELDPSYEDTQITQSSKKVHILSNVLLVAPASVNQADLNTPNYSNVEEEDCTGNRQKNVSDIEPEEIEFNSVQVFIRENILQKIIDKAVEKAESKLYTKIREIRKRTTS</sequence>
<dbReference type="EMBL" id="OV121139">
    <property type="protein sequence ID" value="CAH0561734.1"/>
    <property type="molecule type" value="Genomic_DNA"/>
</dbReference>
<feature type="region of interest" description="Disordered" evidence="1">
    <location>
        <begin position="116"/>
        <end position="141"/>
    </location>
</feature>
<proteinExistence type="predicted"/>
<dbReference type="AlphaFoldDB" id="A0A9P0BEZ5"/>
<protein>
    <submittedName>
        <fullName evidence="2">Uncharacterized protein</fullName>
    </submittedName>
</protein>
<evidence type="ECO:0000256" key="1">
    <source>
        <dbReference type="SAM" id="MobiDB-lite"/>
    </source>
</evidence>
<gene>
    <name evidence="2" type="ORF">MELIAE_LOCUS11071</name>
</gene>
<organism evidence="2 3">
    <name type="scientific">Brassicogethes aeneus</name>
    <name type="common">Rape pollen beetle</name>
    <name type="synonym">Meligethes aeneus</name>
    <dbReference type="NCBI Taxonomy" id="1431903"/>
    <lineage>
        <taxon>Eukaryota</taxon>
        <taxon>Metazoa</taxon>
        <taxon>Ecdysozoa</taxon>
        <taxon>Arthropoda</taxon>
        <taxon>Hexapoda</taxon>
        <taxon>Insecta</taxon>
        <taxon>Pterygota</taxon>
        <taxon>Neoptera</taxon>
        <taxon>Endopterygota</taxon>
        <taxon>Coleoptera</taxon>
        <taxon>Polyphaga</taxon>
        <taxon>Cucujiformia</taxon>
        <taxon>Nitidulidae</taxon>
        <taxon>Meligethinae</taxon>
        <taxon>Brassicogethes</taxon>
    </lineage>
</organism>
<accession>A0A9P0BEZ5</accession>